<sequence>MTLSAAAVPTMRVAAQSRQIGKFGGGSTSGRPSASAAAPIPPLRRRRTLSRAAPVIFHASAGADCGERGDLNAGETGDGDDVMTHASPPITSWMKRAGTGAVAFAAAAALALAPGPAMALGSDPIGSGNKETGQCLISNCLPELGSCLSDVKCAQSLVCLNSCYGRPDEGECQVDCGDKYNSEAVESFNTCAVSEKKCVPQKQDDGRYPVPSFDSLATGFDTNILGDKKTWYIVAGLNKSFDIFDCQEHFFTASDKDHVNITINWRVQRPNGQFYERRDIQDFYVDENNSAVLHNNGNEYLHYQDDWYIPGYKEGEYVFVYYRGSNDAWDGYGGATVYSTKRELDPAYIPELTAIAKKVGVDFSDFVATDNSCKAPGPLELSKVVDLDTLFDNARVVGREIGGVFSPKLAALPLNPKP</sequence>
<feature type="region of interest" description="Disordered" evidence="1">
    <location>
        <begin position="18"/>
        <end position="45"/>
    </location>
</feature>
<dbReference type="GO" id="GO:0046422">
    <property type="term" value="F:violaxanthin de-epoxidase activity"/>
    <property type="evidence" value="ECO:0007669"/>
    <property type="project" value="InterPro"/>
</dbReference>
<dbReference type="PANTHER" id="PTHR33970:SF1">
    <property type="entry name" value="VIOLAXANTHIN DE-EPOXIDASE, CHLOROPLASTIC"/>
    <property type="match status" value="1"/>
</dbReference>
<feature type="domain" description="VDE lipocalin" evidence="2">
    <location>
        <begin position="133"/>
        <end position="371"/>
    </location>
</feature>
<proteinExistence type="predicted"/>
<evidence type="ECO:0000313" key="3">
    <source>
        <dbReference type="EMBL" id="CAD8701237.1"/>
    </source>
</evidence>
<dbReference type="InterPro" id="IPR012674">
    <property type="entry name" value="Calycin"/>
</dbReference>
<dbReference type="Pfam" id="PF07137">
    <property type="entry name" value="VDE"/>
    <property type="match status" value="1"/>
</dbReference>
<dbReference type="AlphaFoldDB" id="A0A7S0SA77"/>
<dbReference type="PANTHER" id="PTHR33970">
    <property type="entry name" value="VIOLAXANTHIN DE-EPOXIDASE, CHLOROPLASTIC-RELATED"/>
    <property type="match status" value="1"/>
</dbReference>
<gene>
    <name evidence="3" type="ORF">MANT1106_LOCUS3919</name>
</gene>
<dbReference type="InterPro" id="IPR010788">
    <property type="entry name" value="VDE_dom"/>
</dbReference>
<evidence type="ECO:0000256" key="1">
    <source>
        <dbReference type="SAM" id="MobiDB-lite"/>
    </source>
</evidence>
<dbReference type="SUPFAM" id="SSF50814">
    <property type="entry name" value="Lipocalins"/>
    <property type="match status" value="1"/>
</dbReference>
<name>A0A7S0SA77_9CHLO</name>
<organism evidence="3">
    <name type="scientific">Mantoniella antarctica</name>
    <dbReference type="NCBI Taxonomy" id="81844"/>
    <lineage>
        <taxon>Eukaryota</taxon>
        <taxon>Viridiplantae</taxon>
        <taxon>Chlorophyta</taxon>
        <taxon>Mamiellophyceae</taxon>
        <taxon>Mamiellales</taxon>
        <taxon>Mamiellaceae</taxon>
        <taxon>Mantoniella</taxon>
    </lineage>
</organism>
<dbReference type="InterPro" id="IPR044682">
    <property type="entry name" value="VDE"/>
</dbReference>
<reference evidence="3" key="1">
    <citation type="submission" date="2021-01" db="EMBL/GenBank/DDBJ databases">
        <authorList>
            <person name="Corre E."/>
            <person name="Pelletier E."/>
            <person name="Niang G."/>
            <person name="Scheremetjew M."/>
            <person name="Finn R."/>
            <person name="Kale V."/>
            <person name="Holt S."/>
            <person name="Cochrane G."/>
            <person name="Meng A."/>
            <person name="Brown T."/>
            <person name="Cohen L."/>
        </authorList>
    </citation>
    <scope>NUCLEOTIDE SEQUENCE</scope>
    <source>
        <strain evidence="3">SL-175</strain>
    </source>
</reference>
<feature type="compositionally biased region" description="Low complexity" evidence="1">
    <location>
        <begin position="29"/>
        <end position="38"/>
    </location>
</feature>
<dbReference type="GO" id="GO:0010028">
    <property type="term" value="P:xanthophyll cycle"/>
    <property type="evidence" value="ECO:0007669"/>
    <property type="project" value="InterPro"/>
</dbReference>
<accession>A0A7S0SA77</accession>
<dbReference type="EMBL" id="HBFC01006972">
    <property type="protein sequence ID" value="CAD8701237.1"/>
    <property type="molecule type" value="Transcribed_RNA"/>
</dbReference>
<dbReference type="Gene3D" id="2.40.128.20">
    <property type="match status" value="1"/>
</dbReference>
<protein>
    <recommendedName>
        <fullName evidence="2">VDE lipocalin domain-containing protein</fullName>
    </recommendedName>
</protein>
<evidence type="ECO:0000259" key="2">
    <source>
        <dbReference type="Pfam" id="PF07137"/>
    </source>
</evidence>